<reference evidence="1 2" key="1">
    <citation type="journal article" date="2021" name="Elife">
        <title>Chloroplast acquisition without the gene transfer in kleptoplastic sea slugs, Plakobranchus ocellatus.</title>
        <authorList>
            <person name="Maeda T."/>
            <person name="Takahashi S."/>
            <person name="Yoshida T."/>
            <person name="Shimamura S."/>
            <person name="Takaki Y."/>
            <person name="Nagai Y."/>
            <person name="Toyoda A."/>
            <person name="Suzuki Y."/>
            <person name="Arimoto A."/>
            <person name="Ishii H."/>
            <person name="Satoh N."/>
            <person name="Nishiyama T."/>
            <person name="Hasebe M."/>
            <person name="Maruyama T."/>
            <person name="Minagawa J."/>
            <person name="Obokata J."/>
            <person name="Shigenobu S."/>
        </authorList>
    </citation>
    <scope>NUCLEOTIDE SEQUENCE [LARGE SCALE GENOMIC DNA]</scope>
</reference>
<accession>A0AAV4A3T6</accession>
<sequence>MRAKKLEITRIVKVTKNSKAKTKPSMTNNYLREPPGINCQIVLHPSRCHCCTCCSSIPRTKFTVPSKYGMLLKFSVTFVVLGAIEIFCPVRSSRCCRSSHSQLRSVFSVLTKFSIAFGVLGTDEVLSRVRSRCCLSFVSRSFSLLSKLCVAFVLGAV</sequence>
<gene>
    <name evidence="1" type="ORF">PoB_002847700</name>
</gene>
<organism evidence="1 2">
    <name type="scientific">Plakobranchus ocellatus</name>
    <dbReference type="NCBI Taxonomy" id="259542"/>
    <lineage>
        <taxon>Eukaryota</taxon>
        <taxon>Metazoa</taxon>
        <taxon>Spiralia</taxon>
        <taxon>Lophotrochozoa</taxon>
        <taxon>Mollusca</taxon>
        <taxon>Gastropoda</taxon>
        <taxon>Heterobranchia</taxon>
        <taxon>Euthyneura</taxon>
        <taxon>Panpulmonata</taxon>
        <taxon>Sacoglossa</taxon>
        <taxon>Placobranchoidea</taxon>
        <taxon>Plakobranchidae</taxon>
        <taxon>Plakobranchus</taxon>
    </lineage>
</organism>
<protein>
    <submittedName>
        <fullName evidence="1">Uncharacterized protein</fullName>
    </submittedName>
</protein>
<dbReference type="EMBL" id="BLXT01003551">
    <property type="protein sequence ID" value="GFO01972.1"/>
    <property type="molecule type" value="Genomic_DNA"/>
</dbReference>
<keyword evidence="2" id="KW-1185">Reference proteome</keyword>
<evidence type="ECO:0000313" key="1">
    <source>
        <dbReference type="EMBL" id="GFO01972.1"/>
    </source>
</evidence>
<dbReference type="AlphaFoldDB" id="A0AAV4A3T6"/>
<name>A0AAV4A3T6_9GAST</name>
<comment type="caution">
    <text evidence="1">The sequence shown here is derived from an EMBL/GenBank/DDBJ whole genome shotgun (WGS) entry which is preliminary data.</text>
</comment>
<dbReference type="Proteomes" id="UP000735302">
    <property type="component" value="Unassembled WGS sequence"/>
</dbReference>
<evidence type="ECO:0000313" key="2">
    <source>
        <dbReference type="Proteomes" id="UP000735302"/>
    </source>
</evidence>
<proteinExistence type="predicted"/>